<reference evidence="4" key="1">
    <citation type="submission" date="2023-03" db="EMBL/GenBank/DDBJ databases">
        <title>Massive genome expansion in bonnet fungi (Mycena s.s.) driven by repeated elements and novel gene families across ecological guilds.</title>
        <authorList>
            <consortium name="Lawrence Berkeley National Laboratory"/>
            <person name="Harder C.B."/>
            <person name="Miyauchi S."/>
            <person name="Viragh M."/>
            <person name="Kuo A."/>
            <person name="Thoen E."/>
            <person name="Andreopoulos B."/>
            <person name="Lu D."/>
            <person name="Skrede I."/>
            <person name="Drula E."/>
            <person name="Henrissat B."/>
            <person name="Morin E."/>
            <person name="Kohler A."/>
            <person name="Barry K."/>
            <person name="LaButti K."/>
            <person name="Morin E."/>
            <person name="Salamov A."/>
            <person name="Lipzen A."/>
            <person name="Mereny Z."/>
            <person name="Hegedus B."/>
            <person name="Baldrian P."/>
            <person name="Stursova M."/>
            <person name="Weitz H."/>
            <person name="Taylor A."/>
            <person name="Grigoriev I.V."/>
            <person name="Nagy L.G."/>
            <person name="Martin F."/>
            <person name="Kauserud H."/>
        </authorList>
    </citation>
    <scope>NUCLEOTIDE SEQUENCE</scope>
    <source>
        <strain evidence="4">9284</strain>
    </source>
</reference>
<dbReference type="GO" id="GO:0003968">
    <property type="term" value="F:RNA-directed RNA polymerase activity"/>
    <property type="evidence" value="ECO:0007669"/>
    <property type="project" value="UniProtKB-KW"/>
</dbReference>
<dbReference type="GO" id="GO:0030422">
    <property type="term" value="P:siRNA processing"/>
    <property type="evidence" value="ECO:0007669"/>
    <property type="project" value="TreeGrafter"/>
</dbReference>
<dbReference type="Proteomes" id="UP001221142">
    <property type="component" value="Unassembled WGS sequence"/>
</dbReference>
<dbReference type="EC" id="2.7.7.48" evidence="1"/>
<feature type="compositionally biased region" description="Acidic residues" evidence="2">
    <location>
        <begin position="1"/>
        <end position="16"/>
    </location>
</feature>
<dbReference type="GO" id="GO:0003723">
    <property type="term" value="F:RNA binding"/>
    <property type="evidence" value="ECO:0007669"/>
    <property type="project" value="UniProtKB-KW"/>
</dbReference>
<keyword evidence="1" id="KW-0808">Transferase</keyword>
<feature type="compositionally biased region" description="Pro residues" evidence="2">
    <location>
        <begin position="114"/>
        <end position="124"/>
    </location>
</feature>
<comment type="caution">
    <text evidence="4">The sequence shown here is derived from an EMBL/GenBank/DDBJ whole genome shotgun (WGS) entry which is preliminary data.</text>
</comment>
<comment type="similarity">
    <text evidence="1">Belongs to the RdRP family.</text>
</comment>
<proteinExistence type="inferred from homology"/>
<keyword evidence="5" id="KW-1185">Reference proteome</keyword>
<feature type="compositionally biased region" description="Basic and acidic residues" evidence="2">
    <location>
        <begin position="17"/>
        <end position="34"/>
    </location>
</feature>
<evidence type="ECO:0000256" key="2">
    <source>
        <dbReference type="SAM" id="MobiDB-lite"/>
    </source>
</evidence>
<evidence type="ECO:0000259" key="3">
    <source>
        <dbReference type="Pfam" id="PF05183"/>
    </source>
</evidence>
<dbReference type="Pfam" id="PF05183">
    <property type="entry name" value="RdRP"/>
    <property type="match status" value="1"/>
</dbReference>
<evidence type="ECO:0000256" key="1">
    <source>
        <dbReference type="RuleBase" id="RU363098"/>
    </source>
</evidence>
<dbReference type="EMBL" id="JARKIF010000065">
    <property type="protein sequence ID" value="KAJ7606003.1"/>
    <property type="molecule type" value="Genomic_DNA"/>
</dbReference>
<protein>
    <recommendedName>
        <fullName evidence="1">RNA-dependent RNA polymerase</fullName>
        <ecNumber evidence="1">2.7.7.48</ecNumber>
    </recommendedName>
</protein>
<organism evidence="4 5">
    <name type="scientific">Roridomyces roridus</name>
    <dbReference type="NCBI Taxonomy" id="1738132"/>
    <lineage>
        <taxon>Eukaryota</taxon>
        <taxon>Fungi</taxon>
        <taxon>Dikarya</taxon>
        <taxon>Basidiomycota</taxon>
        <taxon>Agaricomycotina</taxon>
        <taxon>Agaricomycetes</taxon>
        <taxon>Agaricomycetidae</taxon>
        <taxon>Agaricales</taxon>
        <taxon>Marasmiineae</taxon>
        <taxon>Mycenaceae</taxon>
        <taxon>Roridomyces</taxon>
    </lineage>
</organism>
<feature type="region of interest" description="Disordered" evidence="2">
    <location>
        <begin position="1"/>
        <end position="200"/>
    </location>
</feature>
<dbReference type="PANTHER" id="PTHR23079">
    <property type="entry name" value="RNA-DEPENDENT RNA POLYMERASE"/>
    <property type="match status" value="1"/>
</dbReference>
<dbReference type="AlphaFoldDB" id="A0AAD7AZT0"/>
<sequence>MSQDWSDDSSDFGADFDWEKFDDIVEQASPRKPDPPSTPPTKRARPGAVGQPGTPSITDSTKITRTLDNFSLEDRGETGDDDYFALPRGPLFTSPAKDDSSEGPQRQRTLSAMDPPPVPGPRPLGPSSTQSSFASATDSLFTTASTSSSMSSIGQMSPLKRTLTEESEMSSPCKKNRTEHAPASSTRPRAAITPSTIVPEPSTAFPLDTLFDGTHGSALPPYIIAHSKEVQSEFETKGILLGVQWELARGVSRKQWGWADVLDKMRDFRFKKSNSEVAGKVAAMMLGRPEPEVDLALWNEVDREHKAFVQGQGRGLGLMGPSTAYPQNWYGGQITYPLRLAKLDGAADYHITLEKPRRGRSNRFARDLGSHSVLQLSIPLDIVRYEAEELRRFLCRRFILNGRVYVAIPPKDKGSVYLVQVNQDWERTGHKYFGDLGRGSFEEFVGRHNPPSMNSKQAFAKYVARYALGLSTSMPVLEFLDENMFRIQDTVADDWPEGAGKAPSEKIMTDGCGFINRAAMVLITKHVPYSSLPTAIQARIGGAKGLWTLHPTDTDPTAPPRIWIRDSQLKIHFQPETTGMPRVHLILDLLRASHPAQAEGRVTLSEQSIMCLSYNGVPDEVFVQLMVEGLEAALWRAVNGVGNVSGARKQRIAGGRSRALGYVDRERDELVPSVEEEEDVLGAADGDGRAGRDLGDGPLSLHEQAMELIQAGFQPRKSAYLNDKMKYIIKLEIKSVVEKYKISLPEGTAVSDAFVIPDPLGILEENQVYYRSSAPMKNVETQMLFNILKGPVIIGRYPIRLPCDMQQVEAVDVPELYDWPDVVIVSTAGSRSLLSVLSGGDYDGDTVFFTWFPPFLEHFQNRPFTDPPDNLMETYFQQDVKTVDQVGSELQNIASPVDRQIAFQDHLLAGLRESQVGQYSWFHDIAIWRHGYSHPQAILMAYIGNTLLDAAKTGLSLKPGVFEEHKRHYGHVYPKTENSWLPPTARRDEPSKPYILEKLCRAGNSMGDLFLHQHDLASKKLDNGPGIEADSQLLQPFADATQKSNKIFRASADELQKIKTHVDGVRKLYRAADKPENKHNRAALVADVCQKYMEPVPGLVGLFDNGRVEEIKASYAYSLKEKFAFTVAFRTLCEIKSRAASGGMVPTRRVFDELKSISASAARALGDLDDY</sequence>
<feature type="compositionally biased region" description="Polar residues" evidence="2">
    <location>
        <begin position="53"/>
        <end position="69"/>
    </location>
</feature>
<gene>
    <name evidence="4" type="ORF">FB45DRAFT_1068934</name>
</gene>
<name>A0AAD7AZT0_9AGAR</name>
<keyword evidence="1" id="KW-0548">Nucleotidyltransferase</keyword>
<keyword evidence="1" id="KW-0696">RNA-directed RNA polymerase</keyword>
<dbReference type="GO" id="GO:0031380">
    <property type="term" value="C:nuclear RNA-directed RNA polymerase complex"/>
    <property type="evidence" value="ECO:0007669"/>
    <property type="project" value="TreeGrafter"/>
</dbReference>
<feature type="compositionally biased region" description="Low complexity" evidence="2">
    <location>
        <begin position="131"/>
        <end position="152"/>
    </location>
</feature>
<evidence type="ECO:0000313" key="4">
    <source>
        <dbReference type="EMBL" id="KAJ7606003.1"/>
    </source>
</evidence>
<dbReference type="InterPro" id="IPR007855">
    <property type="entry name" value="RDRP"/>
</dbReference>
<keyword evidence="1" id="KW-0694">RNA-binding</keyword>
<accession>A0AAD7AZT0</accession>
<feature type="domain" description="RDRP core" evidence="3">
    <location>
        <begin position="350"/>
        <end position="969"/>
    </location>
</feature>
<dbReference type="InterPro" id="IPR057596">
    <property type="entry name" value="RDRP_core"/>
</dbReference>
<evidence type="ECO:0000313" key="5">
    <source>
        <dbReference type="Proteomes" id="UP001221142"/>
    </source>
</evidence>
<dbReference type="PANTHER" id="PTHR23079:SF14">
    <property type="entry name" value="RNA-DEPENDENT RNA POLYMERASE"/>
    <property type="match status" value="1"/>
</dbReference>
<comment type="catalytic activity">
    <reaction evidence="1">
        <text>RNA(n) + a ribonucleoside 5'-triphosphate = RNA(n+1) + diphosphate</text>
        <dbReference type="Rhea" id="RHEA:21248"/>
        <dbReference type="Rhea" id="RHEA-COMP:14527"/>
        <dbReference type="Rhea" id="RHEA-COMP:17342"/>
        <dbReference type="ChEBI" id="CHEBI:33019"/>
        <dbReference type="ChEBI" id="CHEBI:61557"/>
        <dbReference type="ChEBI" id="CHEBI:140395"/>
        <dbReference type="EC" id="2.7.7.48"/>
    </reaction>
</comment>